<dbReference type="Proteomes" id="UP001152308">
    <property type="component" value="Unassembled WGS sequence"/>
</dbReference>
<dbReference type="EMBL" id="JAKJLQ010000003">
    <property type="protein sequence ID" value="MDF6100356.1"/>
    <property type="molecule type" value="Genomic_DNA"/>
</dbReference>
<keyword evidence="2" id="KW-1185">Reference proteome</keyword>
<reference evidence="1" key="2">
    <citation type="submission" date="2022-01" db="EMBL/GenBank/DDBJ databases">
        <authorList>
            <person name="Sanchez-Suarez J."/>
            <person name="Villamil L."/>
            <person name="Diaz L.E."/>
        </authorList>
    </citation>
    <scope>NUCLEOTIDE SEQUENCE</scope>
    <source>
        <strain evidence="1">EUFUS-Z928</strain>
    </source>
</reference>
<protein>
    <recommendedName>
        <fullName evidence="3">AIPR protein</fullName>
    </recommendedName>
</protein>
<reference evidence="1" key="1">
    <citation type="journal article" date="2022" name="Data Brief">
        <title>Draft genome sequence data of Gordonia hongkongensis strain EUFUS-Z928 isolated from the octocoral Eunicea fusca.</title>
        <authorList>
            <person name="Sanchez-Suarez J."/>
            <person name="Diaz L."/>
            <person name="Melo-Bolivar J."/>
            <person name="Villamil L."/>
        </authorList>
    </citation>
    <scope>NUCLEOTIDE SEQUENCE</scope>
    <source>
        <strain evidence="1">EUFUS-Z928</strain>
    </source>
</reference>
<dbReference type="RefSeq" id="WP_277242818.1">
    <property type="nucleotide sequence ID" value="NZ_JAKJLQ010000003.1"/>
</dbReference>
<sequence>MSETTPVILKFEQAAEQPFESTRRIVGFVKLRHLAPLLSAADLESNPRSSKVGSITEAITESLERTPDTFAAKTKGILIGTADYRPRERQRYELRFQDPLLEGILDGGHNALALGLRILKCAGIDDQSLNRVRLWSDFKTLWDVNLSRVDSAIKDAGVEDLDVLVPVELLVPADTEDPAVVEAFSAALLDICAARNNNAQLKAETQANQRGYFEALKNVLTESIAADVEWKTNDGGRIKAADVLALAWIPLTLLRLPKDEDGRQVEAPVAQNIYRSKGDCVTRFERLMSSPEVTVAGPDGYRRDLKSDQVRSAFRITADILGLYDLIYKRLPDAYNRNAGRFGGITAVKKMNPESSSRKKYTKFTHEEVGAAIPEGFLIPLVYGLQSLMEVNKTGEVRWRTDPHAFLDDHFDTVVGDFKSAIALLEYDPQKVGKSPEAYRMAQVAYEMVLLRAGRR</sequence>
<comment type="caution">
    <text evidence="1">The sequence shown here is derived from an EMBL/GenBank/DDBJ whole genome shotgun (WGS) entry which is preliminary data.</text>
</comment>
<organism evidence="1 2">
    <name type="scientific">Gordonia hongkongensis</name>
    <dbReference type="NCBI Taxonomy" id="1701090"/>
    <lineage>
        <taxon>Bacteria</taxon>
        <taxon>Bacillati</taxon>
        <taxon>Actinomycetota</taxon>
        <taxon>Actinomycetes</taxon>
        <taxon>Mycobacteriales</taxon>
        <taxon>Gordoniaceae</taxon>
        <taxon>Gordonia</taxon>
    </lineage>
</organism>
<accession>A0ABT6BR27</accession>
<name>A0ABT6BR27_9ACTN</name>
<evidence type="ECO:0008006" key="3">
    <source>
        <dbReference type="Google" id="ProtNLM"/>
    </source>
</evidence>
<proteinExistence type="predicted"/>
<evidence type="ECO:0000313" key="2">
    <source>
        <dbReference type="Proteomes" id="UP001152308"/>
    </source>
</evidence>
<gene>
    <name evidence="1" type="ORF">L2299_04750</name>
</gene>
<evidence type="ECO:0000313" key="1">
    <source>
        <dbReference type="EMBL" id="MDF6100356.1"/>
    </source>
</evidence>